<evidence type="ECO:0000256" key="1">
    <source>
        <dbReference type="SAM" id="Phobius"/>
    </source>
</evidence>
<keyword evidence="3" id="KW-1185">Reference proteome</keyword>
<accession>A0ABV7VCQ6</accession>
<evidence type="ECO:0000313" key="2">
    <source>
        <dbReference type="EMBL" id="MFC3674837.1"/>
    </source>
</evidence>
<protein>
    <submittedName>
        <fullName evidence="2">Cbb3-type cytochrome oxidase subunit 3</fullName>
    </submittedName>
</protein>
<name>A0ABV7VCQ6_9PROT</name>
<keyword evidence="1" id="KW-0812">Transmembrane</keyword>
<dbReference type="RefSeq" id="WP_379722342.1">
    <property type="nucleotide sequence ID" value="NZ_JBHRYJ010000001.1"/>
</dbReference>
<organism evidence="2 3">
    <name type="scientific">Ferrovibrio xuzhouensis</name>
    <dbReference type="NCBI Taxonomy" id="1576914"/>
    <lineage>
        <taxon>Bacteria</taxon>
        <taxon>Pseudomonadati</taxon>
        <taxon>Pseudomonadota</taxon>
        <taxon>Alphaproteobacteria</taxon>
        <taxon>Rhodospirillales</taxon>
        <taxon>Rhodospirillaceae</taxon>
        <taxon>Ferrovibrio</taxon>
    </lineage>
</organism>
<dbReference type="CDD" id="cd01324">
    <property type="entry name" value="cbb3_Oxidase_CcoQ"/>
    <property type="match status" value="1"/>
</dbReference>
<keyword evidence="1" id="KW-1133">Transmembrane helix</keyword>
<gene>
    <name evidence="2" type="ORF">ACFOOQ_04725</name>
</gene>
<dbReference type="EMBL" id="JBHRYJ010000001">
    <property type="protein sequence ID" value="MFC3674837.1"/>
    <property type="molecule type" value="Genomic_DNA"/>
</dbReference>
<dbReference type="InterPro" id="IPR008621">
    <property type="entry name" value="Cbb3-typ_cyt_oxidase_comp"/>
</dbReference>
<dbReference type="Proteomes" id="UP001595711">
    <property type="component" value="Unassembled WGS sequence"/>
</dbReference>
<keyword evidence="1" id="KW-0472">Membrane</keyword>
<sequence length="54" mass="6622">MSMMHEIYPHLKSLWTVWFFLLFTGIIVWVMWPSRRKDWDQQGQIPLRDGADKE</sequence>
<dbReference type="Pfam" id="PF05545">
    <property type="entry name" value="FixQ"/>
    <property type="match status" value="1"/>
</dbReference>
<reference evidence="3" key="1">
    <citation type="journal article" date="2019" name="Int. J. Syst. Evol. Microbiol.">
        <title>The Global Catalogue of Microorganisms (GCM) 10K type strain sequencing project: providing services to taxonomists for standard genome sequencing and annotation.</title>
        <authorList>
            <consortium name="The Broad Institute Genomics Platform"/>
            <consortium name="The Broad Institute Genome Sequencing Center for Infectious Disease"/>
            <person name="Wu L."/>
            <person name="Ma J."/>
        </authorList>
    </citation>
    <scope>NUCLEOTIDE SEQUENCE [LARGE SCALE GENOMIC DNA]</scope>
    <source>
        <strain evidence="3">KCTC 42182</strain>
    </source>
</reference>
<proteinExistence type="predicted"/>
<evidence type="ECO:0000313" key="3">
    <source>
        <dbReference type="Proteomes" id="UP001595711"/>
    </source>
</evidence>
<comment type="caution">
    <text evidence="2">The sequence shown here is derived from an EMBL/GenBank/DDBJ whole genome shotgun (WGS) entry which is preliminary data.</text>
</comment>
<feature type="transmembrane region" description="Helical" evidence="1">
    <location>
        <begin position="12"/>
        <end position="32"/>
    </location>
</feature>